<feature type="transmembrane region" description="Helical" evidence="9">
    <location>
        <begin position="593"/>
        <end position="613"/>
    </location>
</feature>
<evidence type="ECO:0000313" key="11">
    <source>
        <dbReference type="EMBL" id="PUU83332.1"/>
    </source>
</evidence>
<accession>A0A2T7A6G6</accession>
<evidence type="ECO:0000256" key="1">
    <source>
        <dbReference type="ARBA" id="ARBA00004127"/>
    </source>
</evidence>
<organism evidence="11 12">
    <name type="scientific">Tuber borchii</name>
    <name type="common">White truffle</name>
    <dbReference type="NCBI Taxonomy" id="42251"/>
    <lineage>
        <taxon>Eukaryota</taxon>
        <taxon>Fungi</taxon>
        <taxon>Dikarya</taxon>
        <taxon>Ascomycota</taxon>
        <taxon>Pezizomycotina</taxon>
        <taxon>Pezizomycetes</taxon>
        <taxon>Pezizales</taxon>
        <taxon>Tuberaceae</taxon>
        <taxon>Tuber</taxon>
    </lineage>
</organism>
<dbReference type="InterPro" id="IPR004713">
    <property type="entry name" value="CaH_exchang"/>
</dbReference>
<dbReference type="GO" id="GO:0012505">
    <property type="term" value="C:endomembrane system"/>
    <property type="evidence" value="ECO:0007669"/>
    <property type="project" value="UniProtKB-SubCell"/>
</dbReference>
<keyword evidence="7 9" id="KW-0472">Membrane</keyword>
<feature type="transmembrane region" description="Helical" evidence="9">
    <location>
        <begin position="468"/>
        <end position="490"/>
    </location>
</feature>
<feature type="transmembrane region" description="Helical" evidence="9">
    <location>
        <begin position="144"/>
        <end position="165"/>
    </location>
</feature>
<dbReference type="STRING" id="42251.A0A2T7A6G6"/>
<dbReference type="GO" id="GO:0015369">
    <property type="term" value="F:calcium:proton antiporter activity"/>
    <property type="evidence" value="ECO:0007669"/>
    <property type="project" value="TreeGrafter"/>
</dbReference>
<feature type="domain" description="Sodium/calcium exchanger membrane region" evidence="10">
    <location>
        <begin position="468"/>
        <end position="610"/>
    </location>
</feature>
<comment type="similarity">
    <text evidence="2">Belongs to the Ca(2+):cation antiporter (CaCA) (TC 2.A.19) family.</text>
</comment>
<keyword evidence="6" id="KW-0406">Ion transport</keyword>
<feature type="compositionally biased region" description="Low complexity" evidence="8">
    <location>
        <begin position="445"/>
        <end position="459"/>
    </location>
</feature>
<evidence type="ECO:0000256" key="8">
    <source>
        <dbReference type="SAM" id="MobiDB-lite"/>
    </source>
</evidence>
<feature type="region of interest" description="Disordered" evidence="8">
    <location>
        <begin position="329"/>
        <end position="380"/>
    </location>
</feature>
<feature type="transmembrane region" description="Helical" evidence="9">
    <location>
        <begin position="171"/>
        <end position="195"/>
    </location>
</feature>
<dbReference type="FunFam" id="1.20.1420.30:FF:000016">
    <property type="entry name" value="Membrane bound cation transporter"/>
    <property type="match status" value="1"/>
</dbReference>
<dbReference type="AlphaFoldDB" id="A0A2T7A6G6"/>
<dbReference type="OrthoDB" id="1699231at2759"/>
<feature type="transmembrane region" description="Helical" evidence="9">
    <location>
        <begin position="85"/>
        <end position="107"/>
    </location>
</feature>
<keyword evidence="5 9" id="KW-1133">Transmembrane helix</keyword>
<evidence type="ECO:0000256" key="5">
    <source>
        <dbReference type="ARBA" id="ARBA00022989"/>
    </source>
</evidence>
<feature type="transmembrane region" description="Helical" evidence="9">
    <location>
        <begin position="532"/>
        <end position="559"/>
    </location>
</feature>
<evidence type="ECO:0000256" key="4">
    <source>
        <dbReference type="ARBA" id="ARBA00022692"/>
    </source>
</evidence>
<feature type="compositionally biased region" description="Low complexity" evidence="8">
    <location>
        <begin position="295"/>
        <end position="313"/>
    </location>
</feature>
<dbReference type="Gene3D" id="1.20.1420.30">
    <property type="entry name" value="NCX, central ion-binding region"/>
    <property type="match status" value="2"/>
</dbReference>
<feature type="transmembrane region" description="Helical" evidence="9">
    <location>
        <begin position="207"/>
        <end position="226"/>
    </location>
</feature>
<dbReference type="PANTHER" id="PTHR31503">
    <property type="entry name" value="VACUOLAR CALCIUM ION TRANSPORTER"/>
    <property type="match status" value="1"/>
</dbReference>
<feature type="transmembrane region" description="Helical" evidence="9">
    <location>
        <begin position="246"/>
        <end position="264"/>
    </location>
</feature>
<dbReference type="Pfam" id="PF01699">
    <property type="entry name" value="Na_Ca_ex"/>
    <property type="match status" value="2"/>
</dbReference>
<dbReference type="InterPro" id="IPR004837">
    <property type="entry name" value="NaCa_Exmemb"/>
</dbReference>
<feature type="compositionally biased region" description="Polar residues" evidence="8">
    <location>
        <begin position="37"/>
        <end position="46"/>
    </location>
</feature>
<feature type="region of interest" description="Disordered" evidence="8">
    <location>
        <begin position="290"/>
        <end position="315"/>
    </location>
</feature>
<name>A0A2T7A6G6_TUBBO</name>
<keyword evidence="4 9" id="KW-0812">Transmembrane</keyword>
<dbReference type="EMBL" id="NESQ01000015">
    <property type="protein sequence ID" value="PUU83332.1"/>
    <property type="molecule type" value="Genomic_DNA"/>
</dbReference>
<keyword evidence="3" id="KW-0813">Transport</keyword>
<gene>
    <name evidence="11" type="ORF">B9Z19DRAFT_1039543</name>
</gene>
<evidence type="ECO:0000256" key="7">
    <source>
        <dbReference type="ARBA" id="ARBA00023136"/>
    </source>
</evidence>
<feature type="transmembrane region" description="Helical" evidence="9">
    <location>
        <begin position="502"/>
        <end position="525"/>
    </location>
</feature>
<evidence type="ECO:0000256" key="2">
    <source>
        <dbReference type="ARBA" id="ARBA00008170"/>
    </source>
</evidence>
<comment type="subcellular location">
    <subcellularLocation>
        <location evidence="1">Endomembrane system</location>
        <topology evidence="1">Multi-pass membrane protein</topology>
    </subcellularLocation>
</comment>
<feature type="region of interest" description="Disordered" evidence="8">
    <location>
        <begin position="435"/>
        <end position="460"/>
    </location>
</feature>
<evidence type="ECO:0000256" key="6">
    <source>
        <dbReference type="ARBA" id="ARBA00023065"/>
    </source>
</evidence>
<proteinExistence type="inferred from homology"/>
<feature type="region of interest" description="Disordered" evidence="8">
    <location>
        <begin position="29"/>
        <end position="52"/>
    </location>
</feature>
<dbReference type="GO" id="GO:0006874">
    <property type="term" value="P:intracellular calcium ion homeostasis"/>
    <property type="evidence" value="ECO:0007669"/>
    <property type="project" value="TreeGrafter"/>
</dbReference>
<dbReference type="InterPro" id="IPR044880">
    <property type="entry name" value="NCX_ion-bd_dom_sf"/>
</dbReference>
<comment type="caution">
    <text evidence="11">The sequence shown here is derived from an EMBL/GenBank/DDBJ whole genome shotgun (WGS) entry which is preliminary data.</text>
</comment>
<reference evidence="11 12" key="1">
    <citation type="submission" date="2017-04" db="EMBL/GenBank/DDBJ databases">
        <title>Draft genome sequence of Tuber borchii Vittad., a whitish edible truffle.</title>
        <authorList>
            <consortium name="DOE Joint Genome Institute"/>
            <person name="Murat C."/>
            <person name="Kuo A."/>
            <person name="Barry K.W."/>
            <person name="Clum A."/>
            <person name="Dockter R.B."/>
            <person name="Fauchery L."/>
            <person name="Iotti M."/>
            <person name="Kohler A."/>
            <person name="Labutti K."/>
            <person name="Lindquist E.A."/>
            <person name="Lipzen A."/>
            <person name="Ohm R.A."/>
            <person name="Wang M."/>
            <person name="Grigoriev I.V."/>
            <person name="Zambonelli A."/>
            <person name="Martin F.M."/>
        </authorList>
    </citation>
    <scope>NUCLEOTIDE SEQUENCE [LARGE SCALE GENOMIC DNA]</scope>
    <source>
        <strain evidence="11 12">Tbo3840</strain>
    </source>
</reference>
<protein>
    <submittedName>
        <fullName evidence="11">Sodium/calcium exchanger protein-domain-containing protein</fullName>
    </submittedName>
</protein>
<dbReference type="GO" id="GO:0000329">
    <property type="term" value="C:fungal-type vacuole membrane"/>
    <property type="evidence" value="ECO:0007669"/>
    <property type="project" value="TreeGrafter"/>
</dbReference>
<evidence type="ECO:0000259" key="10">
    <source>
        <dbReference type="Pfam" id="PF01699"/>
    </source>
</evidence>
<keyword evidence="12" id="KW-1185">Reference proteome</keyword>
<dbReference type="Proteomes" id="UP000244722">
    <property type="component" value="Unassembled WGS sequence"/>
</dbReference>
<sequence>MATFKDVIRSWAHAGRSKDPPTIATAITTTTTTTTANPHSANNGASASIPDVREAAPPDIPASASPAEPKEGPILKRFARTFSRILFSSRVNVLLVFVPVGIACNFAKINPTIVFVMNAIAIVPLAGLLGYATESVAHCLGDTLGALLNVSFGNAVELIILIALVKNEIRIVQASLIGSILANLLLILGMCFLIGGLEYREQVYNSTVTQMSACLLCLAVLSLLLPTAFHASFNSAKRADSAVVKVSRGTSVILLLVYVLYLLFQLKSHAYMYRATPQHVIDEESHPGILRRMNSGTTSSSSLAGSTNSTHSSRSIYRVTRKFRARLGKKKRAKIGKEVGESSDRPLGRAKRGKKKDESGNTPSPVAAQAVSGTPVGPAPSVPAAAVRLQIPRSISLRPPVFRALASGEHPSFTRSQSDRSASYIIRHCHSFPTDIHTQQPASQTAHTSTPATPEAAPPKSQISRTSAVILLVISTFLVALCAEFLVSSIDHLVSNTPINEAFIGLIILPIVGNAAEHVTAVTVAARNKMDLAIGVAVGSSIQIALFITPIVVVIGWILDKPMSLYFNLFETVTLFASAFIVNFLVLDGRSNYLEGGLLCAGYVIISVGAFFFPDEEDQSSFTAGPGKVKRDLLAGIMGVQV</sequence>
<evidence type="ECO:0000313" key="12">
    <source>
        <dbReference type="Proteomes" id="UP000244722"/>
    </source>
</evidence>
<feature type="domain" description="Sodium/calcium exchanger membrane region" evidence="10">
    <location>
        <begin position="112"/>
        <end position="266"/>
    </location>
</feature>
<feature type="transmembrane region" description="Helical" evidence="9">
    <location>
        <begin position="113"/>
        <end position="132"/>
    </location>
</feature>
<evidence type="ECO:0000256" key="9">
    <source>
        <dbReference type="SAM" id="Phobius"/>
    </source>
</evidence>
<feature type="transmembrane region" description="Helical" evidence="9">
    <location>
        <begin position="565"/>
        <end position="586"/>
    </location>
</feature>
<dbReference type="PANTHER" id="PTHR31503:SF18">
    <property type="entry name" value="CA(2+)_H(+) EXCHANGER, PUTATIVE (EUROFUNG)-RELATED"/>
    <property type="match status" value="1"/>
</dbReference>
<dbReference type="FunFam" id="1.20.1420.30:FF:000011">
    <property type="entry name" value="Vacuolar calcium ion transporter"/>
    <property type="match status" value="1"/>
</dbReference>
<evidence type="ECO:0000256" key="3">
    <source>
        <dbReference type="ARBA" id="ARBA00022448"/>
    </source>
</evidence>
<feature type="compositionally biased region" description="Basic and acidic residues" evidence="8">
    <location>
        <begin position="335"/>
        <end position="347"/>
    </location>
</feature>